<dbReference type="InterPro" id="IPR025951">
    <property type="entry name" value="GXWXG_dom"/>
</dbReference>
<feature type="domain" description="HTH psq-type" evidence="1">
    <location>
        <begin position="11"/>
        <end position="47"/>
    </location>
</feature>
<dbReference type="Proteomes" id="UP000054321">
    <property type="component" value="Unassembled WGS sequence"/>
</dbReference>
<dbReference type="AlphaFoldDB" id="A0A0C3GMD3"/>
<dbReference type="EMBL" id="KN832882">
    <property type="protein sequence ID" value="KIM97275.1"/>
    <property type="molecule type" value="Genomic_DNA"/>
</dbReference>
<dbReference type="Pfam" id="PF14232">
    <property type="entry name" value="DUF4334"/>
    <property type="match status" value="1"/>
</dbReference>
<evidence type="ECO:0000313" key="4">
    <source>
        <dbReference type="EMBL" id="KIM97275.1"/>
    </source>
</evidence>
<feature type="domain" description="DUF4334" evidence="3">
    <location>
        <begin position="158"/>
        <end position="213"/>
    </location>
</feature>
<evidence type="ECO:0008006" key="6">
    <source>
        <dbReference type="Google" id="ProtNLM"/>
    </source>
</evidence>
<proteinExistence type="predicted"/>
<reference evidence="5" key="2">
    <citation type="submission" date="2015-01" db="EMBL/GenBank/DDBJ databases">
        <title>Evolutionary Origins and Diversification of the Mycorrhizal Mutualists.</title>
        <authorList>
            <consortium name="DOE Joint Genome Institute"/>
            <consortium name="Mycorrhizal Genomics Consortium"/>
            <person name="Kohler A."/>
            <person name="Kuo A."/>
            <person name="Nagy L.G."/>
            <person name="Floudas D."/>
            <person name="Copeland A."/>
            <person name="Barry K.W."/>
            <person name="Cichocki N."/>
            <person name="Veneault-Fourrey C."/>
            <person name="LaButti K."/>
            <person name="Lindquist E.A."/>
            <person name="Lipzen A."/>
            <person name="Lundell T."/>
            <person name="Morin E."/>
            <person name="Murat C."/>
            <person name="Riley R."/>
            <person name="Ohm R."/>
            <person name="Sun H."/>
            <person name="Tunlid A."/>
            <person name="Henrissat B."/>
            <person name="Grigoriev I.V."/>
            <person name="Hibbett D.S."/>
            <person name="Martin F."/>
        </authorList>
    </citation>
    <scope>NUCLEOTIDE SEQUENCE [LARGE SCALE GENOMIC DNA]</scope>
    <source>
        <strain evidence="5">Zn</strain>
    </source>
</reference>
<accession>A0A0C3GMD3</accession>
<dbReference type="Pfam" id="PF14231">
    <property type="entry name" value="GXWXG"/>
    <property type="match status" value="1"/>
</dbReference>
<dbReference type="InterPro" id="IPR025568">
    <property type="entry name" value="DUF4334"/>
</dbReference>
<dbReference type="Pfam" id="PF05225">
    <property type="entry name" value="HTH_psq"/>
    <property type="match status" value="1"/>
</dbReference>
<name>A0A0C3GMD3_OIDMZ</name>
<dbReference type="Gene3D" id="1.10.10.60">
    <property type="entry name" value="Homeodomain-like"/>
    <property type="match status" value="1"/>
</dbReference>
<feature type="domain" description="GXWXG" evidence="2">
    <location>
        <begin position="91"/>
        <end position="146"/>
    </location>
</feature>
<dbReference type="STRING" id="913774.A0A0C3GMD3"/>
<dbReference type="InParanoid" id="A0A0C3GMD3"/>
<dbReference type="GO" id="GO:0003677">
    <property type="term" value="F:DNA binding"/>
    <property type="evidence" value="ECO:0007669"/>
    <property type="project" value="InterPro"/>
</dbReference>
<reference evidence="4 5" key="1">
    <citation type="submission" date="2014-04" db="EMBL/GenBank/DDBJ databases">
        <authorList>
            <consortium name="DOE Joint Genome Institute"/>
            <person name="Kuo A."/>
            <person name="Martino E."/>
            <person name="Perotto S."/>
            <person name="Kohler A."/>
            <person name="Nagy L.G."/>
            <person name="Floudas D."/>
            <person name="Copeland A."/>
            <person name="Barry K.W."/>
            <person name="Cichocki N."/>
            <person name="Veneault-Fourrey C."/>
            <person name="LaButti K."/>
            <person name="Lindquist E.A."/>
            <person name="Lipzen A."/>
            <person name="Lundell T."/>
            <person name="Morin E."/>
            <person name="Murat C."/>
            <person name="Sun H."/>
            <person name="Tunlid A."/>
            <person name="Henrissat B."/>
            <person name="Grigoriev I.V."/>
            <person name="Hibbett D.S."/>
            <person name="Martin F."/>
            <person name="Nordberg H.P."/>
            <person name="Cantor M.N."/>
            <person name="Hua S.X."/>
        </authorList>
    </citation>
    <scope>NUCLEOTIDE SEQUENCE [LARGE SCALE GENOMIC DNA]</scope>
    <source>
        <strain evidence="4 5">Zn</strain>
    </source>
</reference>
<gene>
    <name evidence="4" type="ORF">OIDMADRAFT_57906</name>
</gene>
<dbReference type="SUPFAM" id="SSF46689">
    <property type="entry name" value="Homeodomain-like"/>
    <property type="match status" value="1"/>
</dbReference>
<organism evidence="4 5">
    <name type="scientific">Oidiodendron maius (strain Zn)</name>
    <dbReference type="NCBI Taxonomy" id="913774"/>
    <lineage>
        <taxon>Eukaryota</taxon>
        <taxon>Fungi</taxon>
        <taxon>Dikarya</taxon>
        <taxon>Ascomycota</taxon>
        <taxon>Pezizomycotina</taxon>
        <taxon>Leotiomycetes</taxon>
        <taxon>Leotiomycetes incertae sedis</taxon>
        <taxon>Myxotrichaceae</taxon>
        <taxon>Oidiodendron</taxon>
    </lineage>
</organism>
<keyword evidence="5" id="KW-1185">Reference proteome</keyword>
<evidence type="ECO:0000259" key="3">
    <source>
        <dbReference type="Pfam" id="PF14232"/>
    </source>
</evidence>
<dbReference type="HOGENOM" id="CLU_112092_1_1_1"/>
<dbReference type="Gene3D" id="2.40.128.580">
    <property type="entry name" value="GXWXG domain"/>
    <property type="match status" value="1"/>
</dbReference>
<evidence type="ECO:0000313" key="5">
    <source>
        <dbReference type="Proteomes" id="UP000054321"/>
    </source>
</evidence>
<evidence type="ECO:0000259" key="2">
    <source>
        <dbReference type="Pfam" id="PF14231"/>
    </source>
</evidence>
<sequence>MASTLYEARVILALKAIQNSNNLSLRAAAKLYDVQPTTLYYRQAGRPARHDIPPNSRKLTDLEEETIVRPTEQFIALAQAQGRLDATLIDAVFNKFGPVKPELMLGKWSGGILDTGHPMGDTLKEIRWVGKNFTSTEHVDPVIIDKNGQRASWGKWGLATLREVLYRDVVSTAMIYDDRPVFDYFRFANDDMVAGIMEGKELGGRLFYFYLKR</sequence>
<dbReference type="OrthoDB" id="2213372at2759"/>
<dbReference type="InterPro" id="IPR009057">
    <property type="entry name" value="Homeodomain-like_sf"/>
</dbReference>
<dbReference type="InterPro" id="IPR007889">
    <property type="entry name" value="HTH_Psq"/>
</dbReference>
<evidence type="ECO:0000259" key="1">
    <source>
        <dbReference type="Pfam" id="PF05225"/>
    </source>
</evidence>
<protein>
    <recommendedName>
        <fullName evidence="6">HTH psq-type domain-containing protein</fullName>
    </recommendedName>
</protein>